<name>A0A3N4MTG2_9BACT</name>
<dbReference type="EMBL" id="RMBX01000014">
    <property type="protein sequence ID" value="RPD38713.1"/>
    <property type="molecule type" value="Genomic_DNA"/>
</dbReference>
<dbReference type="InterPro" id="IPR014710">
    <property type="entry name" value="RmlC-like_jellyroll"/>
</dbReference>
<keyword evidence="3" id="KW-1185">Reference proteome</keyword>
<comment type="caution">
    <text evidence="2">The sequence shown here is derived from an EMBL/GenBank/DDBJ whole genome shotgun (WGS) entry which is preliminary data.</text>
</comment>
<reference evidence="3" key="1">
    <citation type="submission" date="2018-11" db="EMBL/GenBank/DDBJ databases">
        <title>Chitinophaga lutea sp.nov., isolate from arsenic contaminated soil.</title>
        <authorList>
            <person name="Zong Y."/>
        </authorList>
    </citation>
    <scope>NUCLEOTIDE SEQUENCE [LARGE SCALE GENOMIC DNA]</scope>
    <source>
        <strain evidence="3">YLT18</strain>
    </source>
</reference>
<dbReference type="RefSeq" id="WP_120518741.1">
    <property type="nucleotide sequence ID" value="NZ_QXZY01000014.1"/>
</dbReference>
<evidence type="ECO:0000259" key="1">
    <source>
        <dbReference type="Pfam" id="PF07883"/>
    </source>
</evidence>
<evidence type="ECO:0000313" key="3">
    <source>
        <dbReference type="Proteomes" id="UP000279089"/>
    </source>
</evidence>
<sequence>MALPRTISNPYIGDKVTFLETTEETGGSHVTVLVELAPGGKNGLHYHTTFTEHFEVVEGELGLRIGKEFLFLSRGGRADVPLHIQHLFFNPSSKHPVAFKVTIKPARQFEACLRVAYGLAVDGKVNKKGMPKKFSHLAVLLELGETYLTFLPHKLQVWLYSFLAKRAKRKGAFKELEQYYKQQETPEGVSA</sequence>
<dbReference type="InterPro" id="IPR013096">
    <property type="entry name" value="Cupin_2"/>
</dbReference>
<proteinExistence type="predicted"/>
<dbReference type="OrthoDB" id="72027at2"/>
<gene>
    <name evidence="2" type="ORF">EG028_23690</name>
</gene>
<evidence type="ECO:0000313" key="2">
    <source>
        <dbReference type="EMBL" id="RPD38713.1"/>
    </source>
</evidence>
<accession>A0A3N4MTG2</accession>
<organism evidence="2 3">
    <name type="scientific">Chitinophaga barathri</name>
    <dbReference type="NCBI Taxonomy" id="1647451"/>
    <lineage>
        <taxon>Bacteria</taxon>
        <taxon>Pseudomonadati</taxon>
        <taxon>Bacteroidota</taxon>
        <taxon>Chitinophagia</taxon>
        <taxon>Chitinophagales</taxon>
        <taxon>Chitinophagaceae</taxon>
        <taxon>Chitinophaga</taxon>
    </lineage>
</organism>
<protein>
    <submittedName>
        <fullName evidence="2">Cupin domain-containing protein</fullName>
    </submittedName>
</protein>
<dbReference type="SUPFAM" id="SSF51182">
    <property type="entry name" value="RmlC-like cupins"/>
    <property type="match status" value="1"/>
</dbReference>
<dbReference type="Proteomes" id="UP000279089">
    <property type="component" value="Unassembled WGS sequence"/>
</dbReference>
<dbReference type="Pfam" id="PF07883">
    <property type="entry name" value="Cupin_2"/>
    <property type="match status" value="1"/>
</dbReference>
<dbReference type="InterPro" id="IPR011051">
    <property type="entry name" value="RmlC_Cupin_sf"/>
</dbReference>
<dbReference type="AlphaFoldDB" id="A0A3N4MTG2"/>
<dbReference type="Gene3D" id="2.60.120.10">
    <property type="entry name" value="Jelly Rolls"/>
    <property type="match status" value="1"/>
</dbReference>
<feature type="domain" description="Cupin type-2" evidence="1">
    <location>
        <begin position="33"/>
        <end position="99"/>
    </location>
</feature>